<dbReference type="AlphaFoldDB" id="A0A0W8G896"/>
<comment type="caution">
    <text evidence="1">The sequence shown here is derived from an EMBL/GenBank/DDBJ whole genome shotgun (WGS) entry which is preliminary data.</text>
</comment>
<protein>
    <submittedName>
        <fullName evidence="1">Uncharacterized protein</fullName>
    </submittedName>
</protein>
<reference evidence="1" key="1">
    <citation type="journal article" date="2015" name="Proc. Natl. Acad. Sci. U.S.A.">
        <title>Networks of energetic and metabolic interactions define dynamics in microbial communities.</title>
        <authorList>
            <person name="Embree M."/>
            <person name="Liu J.K."/>
            <person name="Al-Bassam M.M."/>
            <person name="Zengler K."/>
        </authorList>
    </citation>
    <scope>NUCLEOTIDE SEQUENCE</scope>
</reference>
<gene>
    <name evidence="1" type="ORF">ASZ90_000716</name>
</gene>
<evidence type="ECO:0000313" key="1">
    <source>
        <dbReference type="EMBL" id="KUG29387.1"/>
    </source>
</evidence>
<sequence>MSRDVYSPGRRVASTRFPCAASGVIRAALLLLLALITACGGNGDDPESRVRAARILPDSGASVGQALAGYAYFSNPVWETYVDGERRTMVRFVAEYDVARGTAQCPSVGAEVKPAARVFVSLVFAVQGDGAVTLAETIIEAFSATGYSAKYLADQTTAARIAAGQPCVACMALFLPASL</sequence>
<name>A0A0W8G896_9ZZZZ</name>
<dbReference type="EMBL" id="LNQE01000091">
    <property type="protein sequence ID" value="KUG29387.1"/>
    <property type="molecule type" value="Genomic_DNA"/>
</dbReference>
<organism evidence="1">
    <name type="scientific">hydrocarbon metagenome</name>
    <dbReference type="NCBI Taxonomy" id="938273"/>
    <lineage>
        <taxon>unclassified sequences</taxon>
        <taxon>metagenomes</taxon>
        <taxon>ecological metagenomes</taxon>
    </lineage>
</organism>
<accession>A0A0W8G896</accession>
<proteinExistence type="predicted"/>